<proteinExistence type="predicted"/>
<sequence>MYFLAASVALSACFRKASLAARSVACWDSRVTKRRSTLLDKG</sequence>
<accession>A0A401TZR2</accession>
<comment type="caution">
    <text evidence="1">The sequence shown here is derived from an EMBL/GenBank/DDBJ whole genome shotgun (WGS) entry which is preliminary data.</text>
</comment>
<reference evidence="1 2" key="1">
    <citation type="journal article" date="2018" name="Nat. Ecol. Evol.">
        <title>Shark genomes provide insights into elasmobranch evolution and the origin of vertebrates.</title>
        <authorList>
            <person name="Hara Y"/>
            <person name="Yamaguchi K"/>
            <person name="Onimaru K"/>
            <person name="Kadota M"/>
            <person name="Koyanagi M"/>
            <person name="Keeley SD"/>
            <person name="Tatsumi K"/>
            <person name="Tanaka K"/>
            <person name="Motone F"/>
            <person name="Kageyama Y"/>
            <person name="Nozu R"/>
            <person name="Adachi N"/>
            <person name="Nishimura O"/>
            <person name="Nakagawa R"/>
            <person name="Tanegashima C"/>
            <person name="Kiyatake I"/>
            <person name="Matsumoto R"/>
            <person name="Murakumo K"/>
            <person name="Nishida K"/>
            <person name="Terakita A"/>
            <person name="Kuratani S"/>
            <person name="Sato K"/>
            <person name="Hyodo S Kuraku.S."/>
        </authorList>
    </citation>
    <scope>NUCLEOTIDE SEQUENCE [LARGE SCALE GENOMIC DNA]</scope>
</reference>
<evidence type="ECO:0000313" key="2">
    <source>
        <dbReference type="Proteomes" id="UP000287033"/>
    </source>
</evidence>
<dbReference type="EMBL" id="BEZZ01231493">
    <property type="protein sequence ID" value="GCC48134.1"/>
    <property type="molecule type" value="Genomic_DNA"/>
</dbReference>
<dbReference type="AlphaFoldDB" id="A0A401TZR2"/>
<gene>
    <name evidence="1" type="ORF">chiPu_0032249</name>
</gene>
<feature type="non-terminal residue" evidence="1">
    <location>
        <position position="42"/>
    </location>
</feature>
<name>A0A401TZR2_CHIPU</name>
<dbReference type="Proteomes" id="UP000287033">
    <property type="component" value="Unassembled WGS sequence"/>
</dbReference>
<evidence type="ECO:0000313" key="1">
    <source>
        <dbReference type="EMBL" id="GCC48134.1"/>
    </source>
</evidence>
<organism evidence="1 2">
    <name type="scientific">Chiloscyllium punctatum</name>
    <name type="common">Brownbanded bambooshark</name>
    <name type="synonym">Hemiscyllium punctatum</name>
    <dbReference type="NCBI Taxonomy" id="137246"/>
    <lineage>
        <taxon>Eukaryota</taxon>
        <taxon>Metazoa</taxon>
        <taxon>Chordata</taxon>
        <taxon>Craniata</taxon>
        <taxon>Vertebrata</taxon>
        <taxon>Chondrichthyes</taxon>
        <taxon>Elasmobranchii</taxon>
        <taxon>Galeomorphii</taxon>
        <taxon>Galeoidea</taxon>
        <taxon>Orectolobiformes</taxon>
        <taxon>Hemiscylliidae</taxon>
        <taxon>Chiloscyllium</taxon>
    </lineage>
</organism>
<protein>
    <submittedName>
        <fullName evidence="1">Uncharacterized protein</fullName>
    </submittedName>
</protein>
<keyword evidence="2" id="KW-1185">Reference proteome</keyword>